<sequence length="368" mass="40843">MLKRRRLDDDSFDDGAPSKPLLYLVFDDWARGYSIRMVDLPYDDDDDDSAGLQRRPLAAELLLSGGRRTDATKQAPQHPPVFIRIEAPRGMPRHVAPAFGTKILFMHPNVIDGKPLPSWAPKRHVSVLDVRGPYFRYGPRHVAPAGGLADPIYIPVSDELLFALAAVGSFELLHPPAPAPEPDIGSVWSWHKLSAPPFEAKSVTAYAVHPDGRTLFVSVEKDASVAPFTFDATDEYEIMLGGGGVWRRHGEWALPFTGRAYFDRELDAWVGLSRDPDSTGHICSCNAVPADSDDGDGQFFRARKLSKEKLFSEDPVQRHVGATLVYMGGKSNFCLVECISVYEKNDSYAEEKNDGCVDEMEYTDDETD</sequence>
<dbReference type="PANTHER" id="PTHR33085">
    <property type="entry name" value="OS12G0113100 PROTEIN-RELATED"/>
    <property type="match status" value="1"/>
</dbReference>
<comment type="caution">
    <text evidence="1">The sequence shown here is derived from an EMBL/GenBank/DDBJ whole genome shotgun (WGS) entry which is preliminary data.</text>
</comment>
<feature type="non-terminal residue" evidence="1">
    <location>
        <position position="1"/>
    </location>
</feature>
<dbReference type="Pfam" id="PF07893">
    <property type="entry name" value="DUF1668"/>
    <property type="match status" value="1"/>
</dbReference>
<gene>
    <name evidence="1" type="ORF">EJB05_04461</name>
</gene>
<dbReference type="InterPro" id="IPR012871">
    <property type="entry name" value="DUF1668_ORYSA"/>
</dbReference>
<proteinExistence type="predicted"/>
<accession>A0A5J9WAU0</accession>
<evidence type="ECO:0008006" key="3">
    <source>
        <dbReference type="Google" id="ProtNLM"/>
    </source>
</evidence>
<dbReference type="Gramene" id="TVU44995">
    <property type="protein sequence ID" value="TVU44995"/>
    <property type="gene ID" value="EJB05_04461"/>
</dbReference>
<dbReference type="OrthoDB" id="635005at2759"/>
<evidence type="ECO:0000313" key="2">
    <source>
        <dbReference type="Proteomes" id="UP000324897"/>
    </source>
</evidence>
<dbReference type="EMBL" id="RWGY01000004">
    <property type="protein sequence ID" value="TVU44995.1"/>
    <property type="molecule type" value="Genomic_DNA"/>
</dbReference>
<dbReference type="Proteomes" id="UP000324897">
    <property type="component" value="Chromosome 5"/>
</dbReference>
<protein>
    <recommendedName>
        <fullName evidence="3">DUF1618 domain-containing protein</fullName>
    </recommendedName>
</protein>
<reference evidence="1 2" key="1">
    <citation type="journal article" date="2019" name="Sci. Rep.">
        <title>A high-quality genome of Eragrostis curvula grass provides insights into Poaceae evolution and supports new strategies to enhance forage quality.</title>
        <authorList>
            <person name="Carballo J."/>
            <person name="Santos B.A.C.M."/>
            <person name="Zappacosta D."/>
            <person name="Garbus I."/>
            <person name="Selva J.P."/>
            <person name="Gallo C.A."/>
            <person name="Diaz A."/>
            <person name="Albertini E."/>
            <person name="Caccamo M."/>
            <person name="Echenique V."/>
        </authorList>
    </citation>
    <scope>NUCLEOTIDE SEQUENCE [LARGE SCALE GENOMIC DNA]</scope>
    <source>
        <strain evidence="2">cv. Victoria</strain>
        <tissue evidence="1">Leaf</tissue>
    </source>
</reference>
<dbReference type="PANTHER" id="PTHR33085:SF62">
    <property type="entry name" value="OS03G0632600 PROTEIN"/>
    <property type="match status" value="1"/>
</dbReference>
<evidence type="ECO:0000313" key="1">
    <source>
        <dbReference type="EMBL" id="TVU44995.1"/>
    </source>
</evidence>
<dbReference type="AlphaFoldDB" id="A0A5J9WAU0"/>
<name>A0A5J9WAU0_9POAL</name>
<keyword evidence="2" id="KW-1185">Reference proteome</keyword>
<organism evidence="1 2">
    <name type="scientific">Eragrostis curvula</name>
    <name type="common">weeping love grass</name>
    <dbReference type="NCBI Taxonomy" id="38414"/>
    <lineage>
        <taxon>Eukaryota</taxon>
        <taxon>Viridiplantae</taxon>
        <taxon>Streptophyta</taxon>
        <taxon>Embryophyta</taxon>
        <taxon>Tracheophyta</taxon>
        <taxon>Spermatophyta</taxon>
        <taxon>Magnoliopsida</taxon>
        <taxon>Liliopsida</taxon>
        <taxon>Poales</taxon>
        <taxon>Poaceae</taxon>
        <taxon>PACMAD clade</taxon>
        <taxon>Chloridoideae</taxon>
        <taxon>Eragrostideae</taxon>
        <taxon>Eragrostidinae</taxon>
        <taxon>Eragrostis</taxon>
    </lineage>
</organism>